<name>A0A9W7TBQ4_TRIRA</name>
<sequence length="45" mass="5089">SLCVCVCLCRGKDFGHDVDFIIRTPEPGQEDGLLPALIDRFRRQV</sequence>
<dbReference type="SUPFAM" id="SSF81301">
    <property type="entry name" value="Nucleotidyltransferase"/>
    <property type="match status" value="1"/>
</dbReference>
<dbReference type="Proteomes" id="UP001059041">
    <property type="component" value="Linkage Group LG19"/>
</dbReference>
<dbReference type="EMBL" id="JAFHDT010000019">
    <property type="protein sequence ID" value="KAI7795595.1"/>
    <property type="molecule type" value="Genomic_DNA"/>
</dbReference>
<evidence type="ECO:0000313" key="2">
    <source>
        <dbReference type="Proteomes" id="UP001059041"/>
    </source>
</evidence>
<feature type="non-terminal residue" evidence="1">
    <location>
        <position position="1"/>
    </location>
</feature>
<dbReference type="InterPro" id="IPR043519">
    <property type="entry name" value="NT_sf"/>
</dbReference>
<proteinExistence type="predicted"/>
<evidence type="ECO:0000313" key="1">
    <source>
        <dbReference type="EMBL" id="KAI7795595.1"/>
    </source>
</evidence>
<accession>A0A9W7TBQ4</accession>
<dbReference type="AlphaFoldDB" id="A0A9W7TBQ4"/>
<organism evidence="1 2">
    <name type="scientific">Triplophysa rosa</name>
    <name type="common">Cave loach</name>
    <dbReference type="NCBI Taxonomy" id="992332"/>
    <lineage>
        <taxon>Eukaryota</taxon>
        <taxon>Metazoa</taxon>
        <taxon>Chordata</taxon>
        <taxon>Craniata</taxon>
        <taxon>Vertebrata</taxon>
        <taxon>Euteleostomi</taxon>
        <taxon>Actinopterygii</taxon>
        <taxon>Neopterygii</taxon>
        <taxon>Teleostei</taxon>
        <taxon>Ostariophysi</taxon>
        <taxon>Cypriniformes</taxon>
        <taxon>Nemacheilidae</taxon>
        <taxon>Triplophysa</taxon>
    </lineage>
</organism>
<dbReference type="Gene3D" id="3.30.460.10">
    <property type="entry name" value="Beta Polymerase, domain 2"/>
    <property type="match status" value="1"/>
</dbReference>
<protein>
    <submittedName>
        <fullName evidence="1">Dntt protein</fullName>
    </submittedName>
</protein>
<gene>
    <name evidence="1" type="ORF">IRJ41_000617</name>
</gene>
<reference evidence="1" key="1">
    <citation type="submission" date="2021-02" db="EMBL/GenBank/DDBJ databases">
        <title>Comparative genomics reveals that relaxation of natural selection precedes convergent phenotypic evolution of cavefish.</title>
        <authorList>
            <person name="Peng Z."/>
        </authorList>
    </citation>
    <scope>NUCLEOTIDE SEQUENCE</scope>
    <source>
        <tissue evidence="1">Muscle</tissue>
    </source>
</reference>
<comment type="caution">
    <text evidence="1">The sequence shown here is derived from an EMBL/GenBank/DDBJ whole genome shotgun (WGS) entry which is preliminary data.</text>
</comment>
<feature type="non-terminal residue" evidence="1">
    <location>
        <position position="45"/>
    </location>
</feature>
<keyword evidence="2" id="KW-1185">Reference proteome</keyword>